<dbReference type="PROSITE" id="PS50294">
    <property type="entry name" value="WD_REPEATS_REGION"/>
    <property type="match status" value="2"/>
</dbReference>
<name>A0ABQ8GNX1_9PEZI</name>
<keyword evidence="5" id="KW-0687">Ribonucleoprotein</keyword>
<dbReference type="PANTHER" id="PTHR44090">
    <property type="entry name" value="WD REPEAT-CONTAINING PROTEIN 61"/>
    <property type="match status" value="1"/>
</dbReference>
<keyword evidence="3" id="KW-0677">Repeat</keyword>
<protein>
    <submittedName>
        <fullName evidence="7">WD40-repeat-containing domain protein</fullName>
    </submittedName>
</protein>
<comment type="similarity">
    <text evidence="1">Belongs to the bacterial ribosomal protein bL32 family.</text>
</comment>
<dbReference type="PANTHER" id="PTHR44090:SF1">
    <property type="entry name" value="SUPERKILLER COMPLEX PROTEIN 8"/>
    <property type="match status" value="1"/>
</dbReference>
<keyword evidence="4" id="KW-0689">Ribosomal protein</keyword>
<dbReference type="Pfam" id="PF01783">
    <property type="entry name" value="Ribosomal_L32p"/>
    <property type="match status" value="1"/>
</dbReference>
<dbReference type="NCBIfam" id="TIGR01031">
    <property type="entry name" value="rpmF_bact"/>
    <property type="match status" value="1"/>
</dbReference>
<dbReference type="InterPro" id="IPR001680">
    <property type="entry name" value="WD40_rpt"/>
</dbReference>
<dbReference type="Gene3D" id="2.130.10.10">
    <property type="entry name" value="YVTN repeat-like/Quinoprotein amine dehydrogenase"/>
    <property type="match status" value="1"/>
</dbReference>
<comment type="caution">
    <text evidence="7">The sequence shown here is derived from an EMBL/GenBank/DDBJ whole genome shotgun (WGS) entry which is preliminary data.</text>
</comment>
<dbReference type="EMBL" id="JAGTJR010000004">
    <property type="protein sequence ID" value="KAH7061436.1"/>
    <property type="molecule type" value="Genomic_DNA"/>
</dbReference>
<dbReference type="SMART" id="SM00320">
    <property type="entry name" value="WD40"/>
    <property type="match status" value="7"/>
</dbReference>
<dbReference type="InterPro" id="IPR002677">
    <property type="entry name" value="Ribosomal_bL32"/>
</dbReference>
<dbReference type="InterPro" id="IPR015943">
    <property type="entry name" value="WD40/YVTN_repeat-like_dom_sf"/>
</dbReference>
<evidence type="ECO:0000256" key="4">
    <source>
        <dbReference type="ARBA" id="ARBA00022980"/>
    </source>
</evidence>
<evidence type="ECO:0000256" key="2">
    <source>
        <dbReference type="ARBA" id="ARBA00022574"/>
    </source>
</evidence>
<evidence type="ECO:0000256" key="1">
    <source>
        <dbReference type="ARBA" id="ARBA00008560"/>
    </source>
</evidence>
<evidence type="ECO:0000256" key="5">
    <source>
        <dbReference type="ARBA" id="ARBA00023274"/>
    </source>
</evidence>
<dbReference type="InterPro" id="IPR011332">
    <property type="entry name" value="Ribosomal_zn-bd"/>
</dbReference>
<feature type="repeat" description="WD" evidence="6">
    <location>
        <begin position="380"/>
        <end position="421"/>
    </location>
</feature>
<dbReference type="InterPro" id="IPR019775">
    <property type="entry name" value="WD40_repeat_CS"/>
</dbReference>
<accession>A0ABQ8GNX1</accession>
<dbReference type="InterPro" id="IPR051510">
    <property type="entry name" value="SKI8"/>
</dbReference>
<sequence>MAALRQFSAGPLAALVPAASPATSRPLPPLLRRLQQRPLVPVSLRIPAPAVAAIAGVSGVLSGIWESILRAVPKKKTSHMKKRHRQMAGKALKDVTEVVKCPGCGRPKRAHIMCPYCVQSQNASSGKRDTPRYLSHFPSFAARLSRPPIAAVMSKQYLTLHTVDSAHPTDIFSIAPTKTSLLSASGSSSIRIYSTAEPDFPLTQTLQGVHKLGCHHVVTSANGKKAASAGFAGDVKLWGVGEDGAWKEEGSVAESNKAGEVWAISLSEDGTYLASTTHDGRINVWETSSKEKIREFETKGSFGMCIHLSVDGRFTASGHENGSIYVFNNETGRMLHSLPGLIKPIRALAFSPGCKLLAAAGDARTIALYDVESGEQVANLSGHAAWIMSLDWNDTGEYLLTGSFDGKAKIWSIETKTCVATHSESDKALWSVKWLPKTHRAEMFAVAGAGKSISFYREASGS</sequence>
<dbReference type="Pfam" id="PF00400">
    <property type="entry name" value="WD40"/>
    <property type="match status" value="3"/>
</dbReference>
<dbReference type="SUPFAM" id="SSF50978">
    <property type="entry name" value="WD40 repeat-like"/>
    <property type="match status" value="1"/>
</dbReference>
<gene>
    <name evidence="7" type="ORF">B0J12DRAFT_736566</name>
</gene>
<dbReference type="PROSITE" id="PS50082">
    <property type="entry name" value="WD_REPEATS_2"/>
    <property type="match status" value="2"/>
</dbReference>
<dbReference type="PROSITE" id="PS00678">
    <property type="entry name" value="WD_REPEATS_1"/>
    <property type="match status" value="1"/>
</dbReference>
<keyword evidence="8" id="KW-1185">Reference proteome</keyword>
<proteinExistence type="inferred from homology"/>
<feature type="repeat" description="WD" evidence="6">
    <location>
        <begin position="254"/>
        <end position="295"/>
    </location>
</feature>
<evidence type="ECO:0000256" key="6">
    <source>
        <dbReference type="PROSITE-ProRule" id="PRU00221"/>
    </source>
</evidence>
<evidence type="ECO:0000313" key="7">
    <source>
        <dbReference type="EMBL" id="KAH7061436.1"/>
    </source>
</evidence>
<organism evidence="7 8">
    <name type="scientific">Macrophomina phaseolina</name>
    <dbReference type="NCBI Taxonomy" id="35725"/>
    <lineage>
        <taxon>Eukaryota</taxon>
        <taxon>Fungi</taxon>
        <taxon>Dikarya</taxon>
        <taxon>Ascomycota</taxon>
        <taxon>Pezizomycotina</taxon>
        <taxon>Dothideomycetes</taxon>
        <taxon>Dothideomycetes incertae sedis</taxon>
        <taxon>Botryosphaeriales</taxon>
        <taxon>Botryosphaeriaceae</taxon>
        <taxon>Macrophomina</taxon>
    </lineage>
</organism>
<evidence type="ECO:0000256" key="3">
    <source>
        <dbReference type="ARBA" id="ARBA00022737"/>
    </source>
</evidence>
<dbReference type="SUPFAM" id="SSF57829">
    <property type="entry name" value="Zn-binding ribosomal proteins"/>
    <property type="match status" value="1"/>
</dbReference>
<reference evidence="7 8" key="1">
    <citation type="journal article" date="2021" name="Nat. Commun.">
        <title>Genetic determinants of endophytism in the Arabidopsis root mycobiome.</title>
        <authorList>
            <person name="Mesny F."/>
            <person name="Miyauchi S."/>
            <person name="Thiergart T."/>
            <person name="Pickel B."/>
            <person name="Atanasova L."/>
            <person name="Karlsson M."/>
            <person name="Huettel B."/>
            <person name="Barry K.W."/>
            <person name="Haridas S."/>
            <person name="Chen C."/>
            <person name="Bauer D."/>
            <person name="Andreopoulos W."/>
            <person name="Pangilinan J."/>
            <person name="LaButti K."/>
            <person name="Riley R."/>
            <person name="Lipzen A."/>
            <person name="Clum A."/>
            <person name="Drula E."/>
            <person name="Henrissat B."/>
            <person name="Kohler A."/>
            <person name="Grigoriev I.V."/>
            <person name="Martin F.M."/>
            <person name="Hacquard S."/>
        </authorList>
    </citation>
    <scope>NUCLEOTIDE SEQUENCE [LARGE SCALE GENOMIC DNA]</scope>
    <source>
        <strain evidence="7 8">MPI-SDFR-AT-0080</strain>
    </source>
</reference>
<dbReference type="Proteomes" id="UP000774617">
    <property type="component" value="Unassembled WGS sequence"/>
</dbReference>
<keyword evidence="2 6" id="KW-0853">WD repeat</keyword>
<dbReference type="CDD" id="cd00200">
    <property type="entry name" value="WD40"/>
    <property type="match status" value="1"/>
</dbReference>
<dbReference type="InterPro" id="IPR036322">
    <property type="entry name" value="WD40_repeat_dom_sf"/>
</dbReference>
<evidence type="ECO:0000313" key="8">
    <source>
        <dbReference type="Proteomes" id="UP000774617"/>
    </source>
</evidence>